<evidence type="ECO:0000313" key="2">
    <source>
        <dbReference type="Proteomes" id="UP000813462"/>
    </source>
</evidence>
<dbReference type="EMBL" id="JAEACU010000002">
    <property type="protein sequence ID" value="KAH7542704.1"/>
    <property type="molecule type" value="Genomic_DNA"/>
</dbReference>
<protein>
    <submittedName>
        <fullName evidence="1">Uncharacterized protein</fullName>
    </submittedName>
</protein>
<evidence type="ECO:0000313" key="1">
    <source>
        <dbReference type="EMBL" id="KAH7542704.1"/>
    </source>
</evidence>
<proteinExistence type="predicted"/>
<sequence>MMALEIVQEMTLMNDKYFLLNGGLIDSITSLISSSRSRLFNGITGLRSPSMNLTQKFLGRECSLASLAIFSSAINCFVVGQVEYDLSGAGAEMDNRHLLSL</sequence>
<reference evidence="1" key="1">
    <citation type="journal article" date="2021" name="Front. Plant Sci.">
        <title>Chromosome-Scale Genome Assembly for Chinese Sour Jujube and Insights Into Its Genome Evolution and Domestication Signature.</title>
        <authorList>
            <person name="Shen L.-Y."/>
            <person name="Luo H."/>
            <person name="Wang X.-L."/>
            <person name="Wang X.-M."/>
            <person name="Qiu X.-J."/>
            <person name="Liu H."/>
            <person name="Zhou S.-S."/>
            <person name="Jia K.-H."/>
            <person name="Nie S."/>
            <person name="Bao Y.-T."/>
            <person name="Zhang R.-G."/>
            <person name="Yun Q.-Z."/>
            <person name="Chai Y.-H."/>
            <person name="Lu J.-Y."/>
            <person name="Li Y."/>
            <person name="Zhao S.-W."/>
            <person name="Mao J.-F."/>
            <person name="Jia S.-G."/>
            <person name="Mao Y.-M."/>
        </authorList>
    </citation>
    <scope>NUCLEOTIDE SEQUENCE</scope>
    <source>
        <strain evidence="1">AT0</strain>
        <tissue evidence="1">Leaf</tissue>
    </source>
</reference>
<name>A0A978VV59_ZIZJJ</name>
<gene>
    <name evidence="1" type="ORF">FEM48_Zijuj02G0102400</name>
</gene>
<dbReference type="Proteomes" id="UP000813462">
    <property type="component" value="Unassembled WGS sequence"/>
</dbReference>
<comment type="caution">
    <text evidence="1">The sequence shown here is derived from an EMBL/GenBank/DDBJ whole genome shotgun (WGS) entry which is preliminary data.</text>
</comment>
<organism evidence="1 2">
    <name type="scientific">Ziziphus jujuba var. spinosa</name>
    <dbReference type="NCBI Taxonomy" id="714518"/>
    <lineage>
        <taxon>Eukaryota</taxon>
        <taxon>Viridiplantae</taxon>
        <taxon>Streptophyta</taxon>
        <taxon>Embryophyta</taxon>
        <taxon>Tracheophyta</taxon>
        <taxon>Spermatophyta</taxon>
        <taxon>Magnoliopsida</taxon>
        <taxon>eudicotyledons</taxon>
        <taxon>Gunneridae</taxon>
        <taxon>Pentapetalae</taxon>
        <taxon>rosids</taxon>
        <taxon>fabids</taxon>
        <taxon>Rosales</taxon>
        <taxon>Rhamnaceae</taxon>
        <taxon>Paliureae</taxon>
        <taxon>Ziziphus</taxon>
    </lineage>
</organism>
<accession>A0A978VV59</accession>
<dbReference type="AlphaFoldDB" id="A0A978VV59"/>